<dbReference type="Proteomes" id="UP000626656">
    <property type="component" value="Unassembled WGS sequence"/>
</dbReference>
<proteinExistence type="inferred from homology"/>
<evidence type="ECO:0000256" key="7">
    <source>
        <dbReference type="ARBA" id="ARBA00023157"/>
    </source>
</evidence>
<dbReference type="PANTHER" id="PTHR45713:SF6">
    <property type="entry name" value="F5_8 TYPE C DOMAIN-CONTAINING PROTEIN"/>
    <property type="match status" value="1"/>
</dbReference>
<keyword evidence="4" id="KW-0479">Metal-binding</keyword>
<dbReference type="RefSeq" id="WP_202784061.1">
    <property type="nucleotide sequence ID" value="NZ_CAHJWF010000099.1"/>
</dbReference>
<keyword evidence="5" id="KW-0430">Lectin</keyword>
<dbReference type="EMBL" id="CAHJWF010000099">
    <property type="protein sequence ID" value="CAB5498682.1"/>
    <property type="molecule type" value="Genomic_DNA"/>
</dbReference>
<dbReference type="Pfam" id="PF22633">
    <property type="entry name" value="F5_F8_type_C_2"/>
    <property type="match status" value="1"/>
</dbReference>
<evidence type="ECO:0000313" key="9">
    <source>
        <dbReference type="EMBL" id="CAB5498682.1"/>
    </source>
</evidence>
<keyword evidence="10" id="KW-1185">Reference proteome</keyword>
<keyword evidence="7" id="KW-1015">Disulfide bond</keyword>
<dbReference type="SUPFAM" id="SSF50985">
    <property type="entry name" value="RCC1/BLIP-II"/>
    <property type="match status" value="1"/>
</dbReference>
<evidence type="ECO:0000313" key="10">
    <source>
        <dbReference type="Proteomes" id="UP000626656"/>
    </source>
</evidence>
<dbReference type="Gene3D" id="2.130.10.30">
    <property type="entry name" value="Regulator of chromosome condensation 1/beta-lactamase-inhibitor protein II"/>
    <property type="match status" value="1"/>
</dbReference>
<protein>
    <recommendedName>
        <fullName evidence="8">F5/8 type C domain-containing protein</fullName>
    </recommendedName>
</protein>
<sequence length="334" mass="35873">NEYAFAALKADGSIVAWGGSSTGGKKTPSGKGYTKIYSNTNAFAALKADGSIVAWGDSFAGGADAPDGKGYIKIYSNAYAFAALKADGSIATWGDIDSGGKNAPDAPIGKGYIKIYSTHRAFAALKADGSIASWGDLDHPWSGLKSKHTKAPTDKGYTKIYSNAYTFTAVKPDGSIRTWGDPRYGGAYAYGYNLALGKPATQSSIYPHRIHAVAGYAVDGNTDGEFLNGSTTHTKKEQGNWWQVDLGSKKNINQIIIYNRTDCCANRLSNYQVSISDKADFSTHTYQQDFHVAPNPKKTIKLDASGKQGRYVRIQLLDKNYLSLAEVQVIGVDL</sequence>
<evidence type="ECO:0000256" key="5">
    <source>
        <dbReference type="ARBA" id="ARBA00022734"/>
    </source>
</evidence>
<dbReference type="InterPro" id="IPR008979">
    <property type="entry name" value="Galactose-bd-like_sf"/>
</dbReference>
<evidence type="ECO:0000256" key="2">
    <source>
        <dbReference type="ARBA" id="ARBA00010147"/>
    </source>
</evidence>
<dbReference type="PANTHER" id="PTHR45713">
    <property type="entry name" value="FTP DOMAIN-CONTAINING PROTEIN"/>
    <property type="match status" value="1"/>
</dbReference>
<dbReference type="InterPro" id="IPR051941">
    <property type="entry name" value="BG_Antigen-Binding_Lectin"/>
</dbReference>
<comment type="subunit">
    <text evidence="3">Homotrimer.</text>
</comment>
<evidence type="ECO:0000259" key="8">
    <source>
        <dbReference type="PROSITE" id="PS50022"/>
    </source>
</evidence>
<dbReference type="InterPro" id="IPR000421">
    <property type="entry name" value="FA58C"/>
</dbReference>
<accession>A0ABM8M827</accession>
<dbReference type="SMART" id="SM00607">
    <property type="entry name" value="FTP"/>
    <property type="match status" value="1"/>
</dbReference>
<organism evidence="9 10">
    <name type="scientific">Bathymodiolus thermophilus thioautotrophic gill symbiont</name>
    <dbReference type="NCBI Taxonomy" id="2360"/>
    <lineage>
        <taxon>Bacteria</taxon>
        <taxon>Pseudomonadati</taxon>
        <taxon>Pseudomonadota</taxon>
        <taxon>Gammaproteobacteria</taxon>
        <taxon>sulfur-oxidizing symbionts</taxon>
    </lineage>
</organism>
<evidence type="ECO:0000256" key="4">
    <source>
        <dbReference type="ARBA" id="ARBA00022723"/>
    </source>
</evidence>
<comment type="function">
    <text evidence="1">Acts as a defensive agent. Recognizes blood group fucosylated oligosaccharides including A, B, H and Lewis B-type antigens. Does not recognize Lewis A antigen and has low affinity for monovalent haptens.</text>
</comment>
<comment type="caution">
    <text evidence="9">The sequence shown here is derived from an EMBL/GenBank/DDBJ whole genome shotgun (WGS) entry which is preliminary data.</text>
</comment>
<dbReference type="InterPro" id="IPR009091">
    <property type="entry name" value="RCC1/BLIP-II"/>
</dbReference>
<dbReference type="SUPFAM" id="SSF49785">
    <property type="entry name" value="Galactose-binding domain-like"/>
    <property type="match status" value="1"/>
</dbReference>
<gene>
    <name evidence="9" type="ORF">AZO1586I_373</name>
</gene>
<keyword evidence="6" id="KW-0106">Calcium</keyword>
<dbReference type="InterPro" id="IPR006585">
    <property type="entry name" value="FTP1"/>
</dbReference>
<dbReference type="PROSITE" id="PS50022">
    <property type="entry name" value="FA58C_3"/>
    <property type="match status" value="1"/>
</dbReference>
<dbReference type="Gene3D" id="2.60.120.260">
    <property type="entry name" value="Galactose-binding domain-like"/>
    <property type="match status" value="1"/>
</dbReference>
<comment type="similarity">
    <text evidence="2">Belongs to the fucolectin family.</text>
</comment>
<evidence type="ECO:0000256" key="3">
    <source>
        <dbReference type="ARBA" id="ARBA00011233"/>
    </source>
</evidence>
<reference evidence="9 10" key="1">
    <citation type="submission" date="2020-05" db="EMBL/GenBank/DDBJ databases">
        <authorList>
            <person name="Petersen J."/>
            <person name="Sayavedra L."/>
        </authorList>
    </citation>
    <scope>NUCLEOTIDE SEQUENCE [LARGE SCALE GENOMIC DNA]</scope>
    <source>
        <strain evidence="9">B azoricus SOX ET2 1586I</strain>
    </source>
</reference>
<feature type="domain" description="F5/8 type C" evidence="8">
    <location>
        <begin position="187"/>
        <end position="332"/>
    </location>
</feature>
<name>A0ABM8M827_9GAMM</name>
<evidence type="ECO:0000256" key="6">
    <source>
        <dbReference type="ARBA" id="ARBA00022837"/>
    </source>
</evidence>
<evidence type="ECO:0000256" key="1">
    <source>
        <dbReference type="ARBA" id="ARBA00002219"/>
    </source>
</evidence>
<feature type="non-terminal residue" evidence="9">
    <location>
        <position position="1"/>
    </location>
</feature>